<name>A0A348HGF6_9GAMM</name>
<feature type="region of interest" description="Disordered" evidence="1">
    <location>
        <begin position="20"/>
        <end position="43"/>
    </location>
</feature>
<protein>
    <submittedName>
        <fullName evidence="2">Uncharacterized protein</fullName>
    </submittedName>
</protein>
<reference evidence="2 3" key="1">
    <citation type="submission" date="2018-09" db="EMBL/GenBank/DDBJ databases">
        <title>Zymobacter palmae IAM14233 (=T109) whole genome analysis.</title>
        <authorList>
            <person name="Yanase H."/>
        </authorList>
    </citation>
    <scope>NUCLEOTIDE SEQUENCE [LARGE SCALE GENOMIC DNA]</scope>
    <source>
        <strain evidence="2 3">IAM14233</strain>
    </source>
</reference>
<sequence length="43" mass="4819">MSKTIDMRMWAMVARVMRGRDQSELPPLSPPLSPPPQSLLPLS</sequence>
<evidence type="ECO:0000313" key="3">
    <source>
        <dbReference type="Proteomes" id="UP000267342"/>
    </source>
</evidence>
<accession>A0A348HGF6</accession>
<evidence type="ECO:0000313" key="2">
    <source>
        <dbReference type="EMBL" id="BBG30708.1"/>
    </source>
</evidence>
<feature type="compositionally biased region" description="Pro residues" evidence="1">
    <location>
        <begin position="27"/>
        <end position="43"/>
    </location>
</feature>
<gene>
    <name evidence="2" type="ORF">ZBT109_1962</name>
</gene>
<dbReference type="Proteomes" id="UP000267342">
    <property type="component" value="Chromosome"/>
</dbReference>
<keyword evidence="3" id="KW-1185">Reference proteome</keyword>
<dbReference type="KEGG" id="zpl:ZBT109_1962"/>
<dbReference type="RefSeq" id="WP_267878424.1">
    <property type="nucleotide sequence ID" value="NZ_AP018933.1"/>
</dbReference>
<proteinExistence type="predicted"/>
<evidence type="ECO:0000256" key="1">
    <source>
        <dbReference type="SAM" id="MobiDB-lite"/>
    </source>
</evidence>
<organism evidence="2 3">
    <name type="scientific">Zymobacter palmae</name>
    <dbReference type="NCBI Taxonomy" id="33074"/>
    <lineage>
        <taxon>Bacteria</taxon>
        <taxon>Pseudomonadati</taxon>
        <taxon>Pseudomonadota</taxon>
        <taxon>Gammaproteobacteria</taxon>
        <taxon>Oceanospirillales</taxon>
        <taxon>Halomonadaceae</taxon>
        <taxon>Zymobacter group</taxon>
        <taxon>Zymobacter</taxon>
    </lineage>
</organism>
<dbReference type="EMBL" id="AP018933">
    <property type="protein sequence ID" value="BBG30708.1"/>
    <property type="molecule type" value="Genomic_DNA"/>
</dbReference>
<dbReference type="AlphaFoldDB" id="A0A348HGF6"/>